<dbReference type="KEGG" id="aoc:Aocu_02580"/>
<evidence type="ECO:0008006" key="3">
    <source>
        <dbReference type="Google" id="ProtNLM"/>
    </source>
</evidence>
<organism evidence="1 2">
    <name type="scientific">Acholeplasma oculi</name>
    <dbReference type="NCBI Taxonomy" id="35623"/>
    <lineage>
        <taxon>Bacteria</taxon>
        <taxon>Bacillati</taxon>
        <taxon>Mycoplasmatota</taxon>
        <taxon>Mollicutes</taxon>
        <taxon>Acholeplasmatales</taxon>
        <taxon>Acholeplasmataceae</taxon>
        <taxon>Acholeplasma</taxon>
    </lineage>
</organism>
<dbReference type="HOGENOM" id="CLU_035883_0_0_14"/>
<dbReference type="STRING" id="35623.Aocu_02580"/>
<protein>
    <recommendedName>
        <fullName evidence="3">Phospholipid/glycerol acyltransferase</fullName>
    </recommendedName>
</protein>
<dbReference type="PATRIC" id="fig|35623.3.peg.258"/>
<gene>
    <name evidence="1" type="ORF">Aocu_02580</name>
</gene>
<dbReference type="Proteomes" id="UP000032434">
    <property type="component" value="Chromosome 1"/>
</dbReference>
<evidence type="ECO:0000313" key="1">
    <source>
        <dbReference type="EMBL" id="CDR30331.1"/>
    </source>
</evidence>
<dbReference type="AlphaFoldDB" id="A0A061AFK8"/>
<dbReference type="InParanoid" id="A0A061AFK8"/>
<sequence>MKNEIKPFDMQKKPIKERWFLTPIKWALALPVTFMRGLKVNRVQMEGLKPPYLLLCTHHGFIDFKVQTRAIFPHTATYVVAIDGFIGREWLLRNVGGIGKRKFTPQDRVLFKNIKYSLDELKVITTIYAESAYSIAGTTSRLPDSLFKVIKVLNYPVVVLNMHGNFLTQPNYSMPKPRKIKLEADLTQVITKKDLETITFDEIKERVTKAFHYDEWQYQLDHQIQIKDPNRAKSLNKILYTCETCLKEHEMMGEGKKITCQSCGITHELDHFGQLHKINGETKYNHVPNWYEMQRNIVHQNLLNGNYFFESDVYIDSLRNAKGFRHVGIGKLTHDINGIHLTFNSMDETIDITRETKSLYTIHIEFDYKKTDKIKSDGIVISTESDTFYCYPIDKKDVVVKFRFAVEEAYQITMSKA</sequence>
<keyword evidence="2" id="KW-1185">Reference proteome</keyword>
<proteinExistence type="predicted"/>
<evidence type="ECO:0000313" key="2">
    <source>
        <dbReference type="Proteomes" id="UP000032434"/>
    </source>
</evidence>
<dbReference type="OrthoDB" id="383955at2"/>
<dbReference type="RefSeq" id="WP_045748893.1">
    <property type="nucleotide sequence ID" value="NZ_FUZK01000002.1"/>
</dbReference>
<accession>A0A061AFK8</accession>
<reference evidence="2" key="1">
    <citation type="submission" date="2014-05" db="EMBL/GenBank/DDBJ databases">
        <authorList>
            <person name="Kube M."/>
        </authorList>
    </citation>
    <scope>NUCLEOTIDE SEQUENCE [LARGE SCALE GENOMIC DNA]</scope>
</reference>
<name>A0A061AFK8_9MOLU</name>
<dbReference type="EMBL" id="LK028559">
    <property type="protein sequence ID" value="CDR30331.1"/>
    <property type="molecule type" value="Genomic_DNA"/>
</dbReference>